<evidence type="ECO:0000256" key="1">
    <source>
        <dbReference type="SAM" id="MobiDB-lite"/>
    </source>
</evidence>
<feature type="compositionally biased region" description="Low complexity" evidence="1">
    <location>
        <begin position="475"/>
        <end position="488"/>
    </location>
</feature>
<evidence type="ECO:0000313" key="2">
    <source>
        <dbReference type="EMBL" id="KIL55867.1"/>
    </source>
</evidence>
<dbReference type="HOGENOM" id="CLU_020082_0_0_1"/>
<keyword evidence="3" id="KW-1185">Reference proteome</keyword>
<feature type="compositionally biased region" description="Polar residues" evidence="1">
    <location>
        <begin position="382"/>
        <end position="398"/>
    </location>
</feature>
<organism evidence="2 3">
    <name type="scientific">Amanita muscaria (strain Koide BX008)</name>
    <dbReference type="NCBI Taxonomy" id="946122"/>
    <lineage>
        <taxon>Eukaryota</taxon>
        <taxon>Fungi</taxon>
        <taxon>Dikarya</taxon>
        <taxon>Basidiomycota</taxon>
        <taxon>Agaricomycotina</taxon>
        <taxon>Agaricomycetes</taxon>
        <taxon>Agaricomycetidae</taxon>
        <taxon>Agaricales</taxon>
        <taxon>Pluteineae</taxon>
        <taxon>Amanitaceae</taxon>
        <taxon>Amanita</taxon>
    </lineage>
</organism>
<feature type="compositionally biased region" description="Basic and acidic residues" evidence="1">
    <location>
        <begin position="354"/>
        <end position="367"/>
    </location>
</feature>
<dbReference type="OrthoDB" id="2803783at2759"/>
<dbReference type="AlphaFoldDB" id="A0A0C2W425"/>
<feature type="compositionally biased region" description="Basic residues" evidence="1">
    <location>
        <begin position="344"/>
        <end position="353"/>
    </location>
</feature>
<dbReference type="Proteomes" id="UP000054549">
    <property type="component" value="Unassembled WGS sequence"/>
</dbReference>
<evidence type="ECO:0000313" key="3">
    <source>
        <dbReference type="Proteomes" id="UP000054549"/>
    </source>
</evidence>
<reference evidence="2 3" key="1">
    <citation type="submission" date="2014-04" db="EMBL/GenBank/DDBJ databases">
        <title>Evolutionary Origins and Diversification of the Mycorrhizal Mutualists.</title>
        <authorList>
            <consortium name="DOE Joint Genome Institute"/>
            <consortium name="Mycorrhizal Genomics Consortium"/>
            <person name="Kohler A."/>
            <person name="Kuo A."/>
            <person name="Nagy L.G."/>
            <person name="Floudas D."/>
            <person name="Copeland A."/>
            <person name="Barry K.W."/>
            <person name="Cichocki N."/>
            <person name="Veneault-Fourrey C."/>
            <person name="LaButti K."/>
            <person name="Lindquist E.A."/>
            <person name="Lipzen A."/>
            <person name="Lundell T."/>
            <person name="Morin E."/>
            <person name="Murat C."/>
            <person name="Riley R."/>
            <person name="Ohm R."/>
            <person name="Sun H."/>
            <person name="Tunlid A."/>
            <person name="Henrissat B."/>
            <person name="Grigoriev I.V."/>
            <person name="Hibbett D.S."/>
            <person name="Martin F."/>
        </authorList>
    </citation>
    <scope>NUCLEOTIDE SEQUENCE [LARGE SCALE GENOMIC DNA]</scope>
    <source>
        <strain evidence="2 3">Koide BX008</strain>
    </source>
</reference>
<protein>
    <submittedName>
        <fullName evidence="2">Uncharacterized protein</fullName>
    </submittedName>
</protein>
<feature type="region of interest" description="Disordered" evidence="1">
    <location>
        <begin position="343"/>
        <end position="398"/>
    </location>
</feature>
<sequence length="688" mass="76290">MTKKQWTTIVQRTWLDAQLPAYLAARDSKLATNFFVDAWKQWKAKWPVDALTATELDNADSSKELAETLKDKAEELRFKTWFNNHTRPTTSGTGSRKILDLGTGPKLVQSWQAYENLYWETELKEKVAKEWEAYLAELPGGTNPVKKFAFRNQLLRQWYDALSEGEKTCVEDHRQMMKADGNTDEGDVNGAFQSAIDRVPRTLELAAEAIARQTGWNVSIIVGGPNPRMNGQITTIALHHGKTLDGKDFEAYLDKDYEEGVVGPFDDFLHASFSEEMRQTRVLRETTPGNAAEVLSDTPSKSVGQMKGLTEYEKQRAANIKSNNELLEQLGLLDASKTIGVQKKIPKKRKKKEKKEPTRRSKRRTTDLVETIETEAEAGVNTAKSAEQTNLESTSDSTQLQVQVAVGSQSIISHTEKIASDSLQPVSLPSTLVGISPCEANPAMPAPSKSPEPSSVSVLNLKNPSAVTHHAAPASVQLSSTLPSSDSLPATESDSHVMSHTTMETQAINQDLLAGKSREVVENSPECTGVDVAGLVSVKSGLHDAASCPESEGSTVDLFPTSWLTYLRANVQESRWLSLIARWSAYESLEPPVGRLSAKYRPEDVKWWIKRGKAMNSLPKIKNPGEYNALWWAWWNHMQPSWRGASLSRTIPADFEWTESDLLLGGSNGLALVVMTLGWWIKAIEPQD</sequence>
<name>A0A0C2W425_AMAMK</name>
<gene>
    <name evidence="2" type="ORF">M378DRAFT_17559</name>
</gene>
<dbReference type="EMBL" id="KN818465">
    <property type="protein sequence ID" value="KIL55867.1"/>
    <property type="molecule type" value="Genomic_DNA"/>
</dbReference>
<dbReference type="InParanoid" id="A0A0C2W425"/>
<accession>A0A0C2W425</accession>
<proteinExistence type="predicted"/>
<feature type="region of interest" description="Disordered" evidence="1">
    <location>
        <begin position="468"/>
        <end position="497"/>
    </location>
</feature>